<dbReference type="Gene3D" id="1.25.40.20">
    <property type="entry name" value="Ankyrin repeat-containing domain"/>
    <property type="match status" value="4"/>
</dbReference>
<evidence type="ECO:0000313" key="8">
    <source>
        <dbReference type="EMBL" id="TKA23563.1"/>
    </source>
</evidence>
<dbReference type="GO" id="GO:0046873">
    <property type="term" value="F:metal ion transmembrane transporter activity"/>
    <property type="evidence" value="ECO:0007669"/>
    <property type="project" value="InterPro"/>
</dbReference>
<evidence type="ECO:0000256" key="7">
    <source>
        <dbReference type="SAM" id="Phobius"/>
    </source>
</evidence>
<feature type="region of interest" description="Disordered" evidence="6">
    <location>
        <begin position="620"/>
        <end position="645"/>
    </location>
</feature>
<name>A0A4U0TNH2_9PEZI</name>
<comment type="caution">
    <text evidence="8">The sequence shown here is derived from an EMBL/GenBank/DDBJ whole genome shotgun (WGS) entry which is preliminary data.</text>
</comment>
<feature type="region of interest" description="Disordered" evidence="6">
    <location>
        <begin position="317"/>
        <end position="353"/>
    </location>
</feature>
<dbReference type="Pfam" id="PF13637">
    <property type="entry name" value="Ank_4"/>
    <property type="match status" value="1"/>
</dbReference>
<feature type="compositionally biased region" description="Basic and acidic residues" evidence="6">
    <location>
        <begin position="620"/>
        <end position="638"/>
    </location>
</feature>
<feature type="compositionally biased region" description="Polar residues" evidence="6">
    <location>
        <begin position="318"/>
        <end position="333"/>
    </location>
</feature>
<dbReference type="InterPro" id="IPR002110">
    <property type="entry name" value="Ankyrin_rpt"/>
</dbReference>
<evidence type="ECO:0000313" key="9">
    <source>
        <dbReference type="Proteomes" id="UP000308549"/>
    </source>
</evidence>
<dbReference type="Pfam" id="PF01544">
    <property type="entry name" value="CorA"/>
    <property type="match status" value="1"/>
</dbReference>
<feature type="repeat" description="ANK" evidence="5">
    <location>
        <begin position="425"/>
        <end position="448"/>
    </location>
</feature>
<dbReference type="InterPro" id="IPR052391">
    <property type="entry name" value="E3_Ligase-Neurotoxin"/>
</dbReference>
<dbReference type="EMBL" id="NAJL01000054">
    <property type="protein sequence ID" value="TKA23563.1"/>
    <property type="molecule type" value="Genomic_DNA"/>
</dbReference>
<gene>
    <name evidence="8" type="ORF">B0A50_07142</name>
</gene>
<keyword evidence="3 7" id="KW-1133">Transmembrane helix</keyword>
<dbReference type="OrthoDB" id="341259at2759"/>
<dbReference type="Pfam" id="PF12796">
    <property type="entry name" value="Ank_2"/>
    <property type="match status" value="3"/>
</dbReference>
<comment type="subcellular location">
    <subcellularLocation>
        <location evidence="1">Membrane</location>
        <topology evidence="1">Multi-pass membrane protein</topology>
    </subcellularLocation>
</comment>
<dbReference type="SUPFAM" id="SSF144083">
    <property type="entry name" value="Magnesium transport protein CorA, transmembrane region"/>
    <property type="match status" value="1"/>
</dbReference>
<evidence type="ECO:0000256" key="4">
    <source>
        <dbReference type="ARBA" id="ARBA00023136"/>
    </source>
</evidence>
<dbReference type="SMART" id="SM00248">
    <property type="entry name" value="ANK"/>
    <property type="match status" value="9"/>
</dbReference>
<dbReference type="PROSITE" id="PS50088">
    <property type="entry name" value="ANK_REPEAT"/>
    <property type="match status" value="3"/>
</dbReference>
<keyword evidence="9" id="KW-1185">Reference proteome</keyword>
<feature type="region of interest" description="Disordered" evidence="6">
    <location>
        <begin position="943"/>
        <end position="964"/>
    </location>
</feature>
<keyword evidence="2 7" id="KW-0812">Transmembrane</keyword>
<feature type="repeat" description="ANK" evidence="5">
    <location>
        <begin position="149"/>
        <end position="182"/>
    </location>
</feature>
<evidence type="ECO:0000256" key="5">
    <source>
        <dbReference type="PROSITE-ProRule" id="PRU00023"/>
    </source>
</evidence>
<organism evidence="8 9">
    <name type="scientific">Salinomyces thailandicus</name>
    <dbReference type="NCBI Taxonomy" id="706561"/>
    <lineage>
        <taxon>Eukaryota</taxon>
        <taxon>Fungi</taxon>
        <taxon>Dikarya</taxon>
        <taxon>Ascomycota</taxon>
        <taxon>Pezizomycotina</taxon>
        <taxon>Dothideomycetes</taxon>
        <taxon>Dothideomycetidae</taxon>
        <taxon>Mycosphaerellales</taxon>
        <taxon>Teratosphaeriaceae</taxon>
        <taxon>Salinomyces</taxon>
    </lineage>
</organism>
<dbReference type="GO" id="GO:0016020">
    <property type="term" value="C:membrane"/>
    <property type="evidence" value="ECO:0007669"/>
    <property type="project" value="UniProtKB-SubCell"/>
</dbReference>
<dbReference type="PANTHER" id="PTHR24133:SF40">
    <property type="entry name" value="ANKYRIN REPEAT DOMAIN 44"/>
    <property type="match status" value="1"/>
</dbReference>
<feature type="region of interest" description="Disordered" evidence="6">
    <location>
        <begin position="655"/>
        <end position="674"/>
    </location>
</feature>
<feature type="region of interest" description="Disordered" evidence="6">
    <location>
        <begin position="1182"/>
        <end position="1213"/>
    </location>
</feature>
<feature type="repeat" description="ANK" evidence="5">
    <location>
        <begin position="85"/>
        <end position="118"/>
    </location>
</feature>
<dbReference type="Gene3D" id="1.20.58.340">
    <property type="entry name" value="Magnesium transport protein CorA, transmembrane region"/>
    <property type="match status" value="1"/>
</dbReference>
<keyword evidence="5" id="KW-0040">ANK repeat</keyword>
<dbReference type="Proteomes" id="UP000308549">
    <property type="component" value="Unassembled WGS sequence"/>
</dbReference>
<feature type="transmembrane region" description="Helical" evidence="7">
    <location>
        <begin position="1141"/>
        <end position="1162"/>
    </location>
</feature>
<protein>
    <submittedName>
        <fullName evidence="8">Uncharacterized protein</fullName>
    </submittedName>
</protein>
<evidence type="ECO:0000256" key="1">
    <source>
        <dbReference type="ARBA" id="ARBA00004141"/>
    </source>
</evidence>
<evidence type="ECO:0000256" key="6">
    <source>
        <dbReference type="SAM" id="MobiDB-lite"/>
    </source>
</evidence>
<dbReference type="PANTHER" id="PTHR24133">
    <property type="entry name" value="ANKYRIN DOMAIN-CONTAINING"/>
    <property type="match status" value="1"/>
</dbReference>
<accession>A0A4U0TNH2</accession>
<proteinExistence type="predicted"/>
<evidence type="ECO:0000256" key="3">
    <source>
        <dbReference type="ARBA" id="ARBA00022989"/>
    </source>
</evidence>
<feature type="transmembrane region" description="Helical" evidence="7">
    <location>
        <begin position="1101"/>
        <end position="1121"/>
    </location>
</feature>
<dbReference type="SUPFAM" id="SSF48403">
    <property type="entry name" value="Ankyrin repeat"/>
    <property type="match status" value="2"/>
</dbReference>
<sequence>MSVGTTRGPRKQALSDAVRRLREHVQDGELLLVQADVAKTKTELDVAEQEKVLAIGLALACDKGKHSVIEFLLSQGADPNLSATSRAPPLRRAVKSCAAERVVQLLLDHGAKVDATDNEGKTPLMYAKCIEIVNLLLDRKANVEAKDHDGNTALMNHLLRDQTSDMAKLLIDRGADIEAVDNVGRSILFTAVWKNHLSIVEMLLFSRGLDVSKMDERRRNVWHHLAIDVARRFHDEGSSTGKILDLLLRATRNKDVAEAQDVRQRTALHWAASFGNILVAKVLLERMSFEVDAREHRARTPLHLAVRFADTVELEQGESASSTGSSARHQMSPTAVDLNRSSPKRQRRPFSMRGGSLAKLTHERARLLALPEAFITLLLKHGANVDAETDARWTVLHTACAEQPFVSVVERLLVAGAQPNAKTQSGKTPFHLACEAGRLDIVKFLLEKQEVHIDSKDNFGNTPLLGAATSGHVEIVRLLAPWTERYRGRLTDEARRAAESFTATVVDFDKQNTTYKRRIRHRKATVYDLLYADPSATKSSTVCGNSDRADFRWIHLPVNNVTWCHELLTKRFIEEGSADVEGFKVLERSFLQQHRGQRVHANYMRPVCRTVPRSRNHVEKFDEVRQSPIKDREGKPPKSQEGTVQVPRMVRSSTGLSTTTLSTNGDAPKIPMPRRSSTMLSVALEREAEQAVSAYARRKSQPGTGRAHNPMQEALDRSAAYPEHNTFMFAPYLHFETDARRREMQAAMAAVQRADLPAGESRRIVTTLEADRKALQNEPDYVALIKAHLPKTLHIRRTLDQSFYRTIETNLRDTDQVVYRYGKSLVEQGHCCLDDVKVLMRWRQPPKDSLNVLEGIMEEIYSATGDSVDSVYELAVLVAGRCFGTFDQSTVRSDGEGSRFLDMFESSIGKTMDDETHLFANFDEASREVSDFLQGTLASQSQQVRESKEFRKPRAAHKQQADPVDLDRMHKEQSPRAMQTLLDIAAEIKLLSDVKDIRDELDMLKLIFQQQTQVIPGIYEAVETIIVEETIKKSKIRRRIQQHERAIDRSVQEIERMDKPAERIYISIRDLLDLKQKHANAVEASYARIQASETARQTSTLMVFTVVTVIFLPLSFIAAFFDLDIAEFPHSEGGQEMSLGYALKYILGFGGAVAMVCVVLALSTNRMKRSLESMWSGTPAFIGKGRRSPDEGTSAPKHCVPEPTIPTMGGVRSRSWRTLRPASMPADGVRDGDVV</sequence>
<dbReference type="InterPro" id="IPR045863">
    <property type="entry name" value="CorA_TM1_TM2"/>
</dbReference>
<evidence type="ECO:0000256" key="2">
    <source>
        <dbReference type="ARBA" id="ARBA00022692"/>
    </source>
</evidence>
<dbReference type="PROSITE" id="PS50297">
    <property type="entry name" value="ANK_REP_REGION"/>
    <property type="match status" value="2"/>
</dbReference>
<keyword evidence="4 7" id="KW-0472">Membrane</keyword>
<reference evidence="8 9" key="1">
    <citation type="submission" date="2017-03" db="EMBL/GenBank/DDBJ databases">
        <title>Genomes of endolithic fungi from Antarctica.</title>
        <authorList>
            <person name="Coleine C."/>
            <person name="Masonjones S."/>
            <person name="Stajich J.E."/>
        </authorList>
    </citation>
    <scope>NUCLEOTIDE SEQUENCE [LARGE SCALE GENOMIC DNA]</scope>
    <source>
        <strain evidence="8 9">CCFEE 6315</strain>
    </source>
</reference>
<dbReference type="AlphaFoldDB" id="A0A4U0TNH2"/>
<dbReference type="InterPro" id="IPR036770">
    <property type="entry name" value="Ankyrin_rpt-contain_sf"/>
</dbReference>
<dbReference type="InterPro" id="IPR002523">
    <property type="entry name" value="MgTranspt_CorA/ZnTranspt_ZntB"/>
</dbReference>